<name>A0A174ZCZ6_9FIRM</name>
<dbReference type="Gene3D" id="2.60.120.460">
    <property type="entry name" value="YjbQ-like"/>
    <property type="match status" value="1"/>
</dbReference>
<sequence>MNNVKQTFTITIPSKTGYMDLTEDVMECVRRANIRNGIISISSMHTTASVFTATNDIEALNGYLKYYEKVSTLAEEPLRAAICHQLAGGSVVTAICDSEISLGLTQYIIYMDFDGEREKTVEINIIGE</sequence>
<evidence type="ECO:0000313" key="1">
    <source>
        <dbReference type="EMBL" id="CUQ81891.1"/>
    </source>
</evidence>
<dbReference type="OrthoDB" id="9801725at2"/>
<dbReference type="Proteomes" id="UP000095662">
    <property type="component" value="Unassembled WGS sequence"/>
</dbReference>
<accession>A0A174ZCZ6</accession>
<proteinExistence type="predicted"/>
<dbReference type="InterPro" id="IPR035917">
    <property type="entry name" value="YjbQ-like_sf"/>
</dbReference>
<dbReference type="AlphaFoldDB" id="A0A174ZCZ6"/>
<dbReference type="Pfam" id="PF01894">
    <property type="entry name" value="YjbQ"/>
    <property type="match status" value="1"/>
</dbReference>
<gene>
    <name evidence="1" type="ORF">ERS852540_00371</name>
</gene>
<dbReference type="SUPFAM" id="SSF111038">
    <property type="entry name" value="YjbQ-like"/>
    <property type="match status" value="1"/>
</dbReference>
<evidence type="ECO:0000313" key="2">
    <source>
        <dbReference type="Proteomes" id="UP000095662"/>
    </source>
</evidence>
<dbReference type="STRING" id="39492.ERS852540_00371"/>
<organism evidence="1 2">
    <name type="scientific">[Eubacterium] siraeum</name>
    <dbReference type="NCBI Taxonomy" id="39492"/>
    <lineage>
        <taxon>Bacteria</taxon>
        <taxon>Bacillati</taxon>
        <taxon>Bacillota</taxon>
        <taxon>Clostridia</taxon>
        <taxon>Eubacteriales</taxon>
        <taxon>Oscillospiraceae</taxon>
        <taxon>Oscillospiraceae incertae sedis</taxon>
    </lineage>
</organism>
<dbReference type="EMBL" id="CZBY01000002">
    <property type="protein sequence ID" value="CUQ81891.1"/>
    <property type="molecule type" value="Genomic_DNA"/>
</dbReference>
<dbReference type="InterPro" id="IPR001602">
    <property type="entry name" value="UPF0047_YjbQ-like"/>
</dbReference>
<reference evidence="1 2" key="1">
    <citation type="submission" date="2015-09" db="EMBL/GenBank/DDBJ databases">
        <authorList>
            <consortium name="Pathogen Informatics"/>
        </authorList>
    </citation>
    <scope>NUCLEOTIDE SEQUENCE [LARGE SCALE GENOMIC DNA]</scope>
    <source>
        <strain evidence="1 2">2789STDY5834928</strain>
    </source>
</reference>
<protein>
    <submittedName>
        <fullName evidence="1">Uncharacterized conserved protein</fullName>
    </submittedName>
</protein>